<protein>
    <recommendedName>
        <fullName evidence="2">2EXR domain-containing protein</fullName>
    </recommendedName>
</protein>
<dbReference type="RefSeq" id="XP_024742622.1">
    <property type="nucleotide sequence ID" value="XM_024870877.1"/>
</dbReference>
<feature type="region of interest" description="Disordered" evidence="1">
    <location>
        <begin position="1"/>
        <end position="28"/>
    </location>
</feature>
<dbReference type="PANTHER" id="PTHR35910:SF6">
    <property type="entry name" value="2EXR DOMAIN-CONTAINING PROTEIN"/>
    <property type="match status" value="1"/>
</dbReference>
<sequence>MDCQYREGSSPCLPPLNFGTTSSNGDQDREATALQLQPSHSVSIAELTKDRYGPLRSVNSSAVPHIKTPILEQLFPGTQTSITYTFFHVENQGSKESPPRLSSSNFPRTAQLEKIEDLITSSAQAQPNNFGANYDGDLIHQQPSKFTFFPRLPPELRLRVWQFTTFPRIVSFVPGGGKAPAPLSVCRESRKETRKLYRLSIHICPRGRHVVRARAQRPRNVRIPDFGVFINYDVDIIYLAPSRNFCDWNIIDDVNNVQLERNDDCLCIATLRFPLWLMPAQRIAFELHNPQPLSTRNYDDESLRWKCHFADLAEDCPLLEEILLLEHHETQLTPQRLLDTAFHSETGDSSFEQASEAIEDAETYAENEQAVVRDLKTEEECAKQIMGAPKPDYDNIFARYWWSKNPKLTFVKLEK</sequence>
<dbReference type="Pfam" id="PF20150">
    <property type="entry name" value="2EXR"/>
    <property type="match status" value="1"/>
</dbReference>
<evidence type="ECO:0000259" key="2">
    <source>
        <dbReference type="Pfam" id="PF20150"/>
    </source>
</evidence>
<evidence type="ECO:0000313" key="4">
    <source>
        <dbReference type="Proteomes" id="UP000235371"/>
    </source>
</evidence>
<dbReference type="InParanoid" id="A0A2J6TRX0"/>
<evidence type="ECO:0000256" key="1">
    <source>
        <dbReference type="SAM" id="MobiDB-lite"/>
    </source>
</evidence>
<dbReference type="PANTHER" id="PTHR35910">
    <property type="entry name" value="2EXR DOMAIN-CONTAINING PROTEIN"/>
    <property type="match status" value="1"/>
</dbReference>
<dbReference type="OrthoDB" id="3558236at2759"/>
<reference evidence="3 4" key="1">
    <citation type="submission" date="2016-04" db="EMBL/GenBank/DDBJ databases">
        <title>A degradative enzymes factory behind the ericoid mycorrhizal symbiosis.</title>
        <authorList>
            <consortium name="DOE Joint Genome Institute"/>
            <person name="Martino E."/>
            <person name="Morin E."/>
            <person name="Grelet G."/>
            <person name="Kuo A."/>
            <person name="Kohler A."/>
            <person name="Daghino S."/>
            <person name="Barry K."/>
            <person name="Choi C."/>
            <person name="Cichocki N."/>
            <person name="Clum A."/>
            <person name="Copeland A."/>
            <person name="Hainaut M."/>
            <person name="Haridas S."/>
            <person name="Labutti K."/>
            <person name="Lindquist E."/>
            <person name="Lipzen A."/>
            <person name="Khouja H.-R."/>
            <person name="Murat C."/>
            <person name="Ohm R."/>
            <person name="Olson A."/>
            <person name="Spatafora J."/>
            <person name="Veneault-Fourrey C."/>
            <person name="Henrissat B."/>
            <person name="Grigoriev I."/>
            <person name="Martin F."/>
            <person name="Perotto S."/>
        </authorList>
    </citation>
    <scope>NUCLEOTIDE SEQUENCE [LARGE SCALE GENOMIC DNA]</scope>
    <source>
        <strain evidence="3 4">E</strain>
    </source>
</reference>
<keyword evidence="4" id="KW-1185">Reference proteome</keyword>
<organism evidence="3 4">
    <name type="scientific">Hyaloscypha bicolor E</name>
    <dbReference type="NCBI Taxonomy" id="1095630"/>
    <lineage>
        <taxon>Eukaryota</taxon>
        <taxon>Fungi</taxon>
        <taxon>Dikarya</taxon>
        <taxon>Ascomycota</taxon>
        <taxon>Pezizomycotina</taxon>
        <taxon>Leotiomycetes</taxon>
        <taxon>Helotiales</taxon>
        <taxon>Hyaloscyphaceae</taxon>
        <taxon>Hyaloscypha</taxon>
        <taxon>Hyaloscypha bicolor</taxon>
    </lineage>
</organism>
<feature type="domain" description="2EXR" evidence="2">
    <location>
        <begin position="146"/>
        <end position="237"/>
    </location>
</feature>
<dbReference type="Proteomes" id="UP000235371">
    <property type="component" value="Unassembled WGS sequence"/>
</dbReference>
<accession>A0A2J6TRX0</accession>
<dbReference type="AlphaFoldDB" id="A0A2J6TRX0"/>
<dbReference type="InterPro" id="IPR045518">
    <property type="entry name" value="2EXR"/>
</dbReference>
<dbReference type="EMBL" id="KZ613746">
    <property type="protein sequence ID" value="PMD65718.1"/>
    <property type="molecule type" value="Genomic_DNA"/>
</dbReference>
<name>A0A2J6TRX0_9HELO</name>
<proteinExistence type="predicted"/>
<dbReference type="GeneID" id="36578959"/>
<evidence type="ECO:0000313" key="3">
    <source>
        <dbReference type="EMBL" id="PMD65718.1"/>
    </source>
</evidence>
<gene>
    <name evidence="3" type="ORF">K444DRAFT_185595</name>
</gene>